<evidence type="ECO:0000313" key="8">
    <source>
        <dbReference type="EMBL" id="RXK83513.1"/>
    </source>
</evidence>
<dbReference type="EMBL" id="SDHZ01000002">
    <property type="protein sequence ID" value="RXK83513.1"/>
    <property type="molecule type" value="Genomic_DNA"/>
</dbReference>
<evidence type="ECO:0000259" key="7">
    <source>
        <dbReference type="PROSITE" id="PS51123"/>
    </source>
</evidence>
<feature type="domain" description="OmpA-like" evidence="7">
    <location>
        <begin position="482"/>
        <end position="601"/>
    </location>
</feature>
<dbReference type="Gene3D" id="1.25.40.10">
    <property type="entry name" value="Tetratricopeptide repeat domain"/>
    <property type="match status" value="1"/>
</dbReference>
<dbReference type="SUPFAM" id="SSF48452">
    <property type="entry name" value="TPR-like"/>
    <property type="match status" value="1"/>
</dbReference>
<reference evidence="8 9" key="1">
    <citation type="submission" date="2019-01" db="EMBL/GenBank/DDBJ databases">
        <title>Filimonas sp. strain TTM-71.</title>
        <authorList>
            <person name="Chen W.-M."/>
        </authorList>
    </citation>
    <scope>NUCLEOTIDE SEQUENCE [LARGE SCALE GENOMIC DNA]</scope>
    <source>
        <strain evidence="8 9">TTM-71</strain>
    </source>
</reference>
<feature type="repeat" description="TPR" evidence="4">
    <location>
        <begin position="59"/>
        <end position="92"/>
    </location>
</feature>
<evidence type="ECO:0000256" key="3">
    <source>
        <dbReference type="ARBA" id="ARBA00023237"/>
    </source>
</evidence>
<keyword evidence="4" id="KW-0802">TPR repeat</keyword>
<dbReference type="PRINTS" id="PR01021">
    <property type="entry name" value="OMPADOMAIN"/>
</dbReference>
<feature type="compositionally biased region" description="Basic and acidic residues" evidence="6">
    <location>
        <begin position="452"/>
        <end position="465"/>
    </location>
</feature>
<evidence type="ECO:0000256" key="2">
    <source>
        <dbReference type="ARBA" id="ARBA00023136"/>
    </source>
</evidence>
<comment type="subcellular location">
    <subcellularLocation>
        <location evidence="1">Cell outer membrane</location>
    </subcellularLocation>
</comment>
<dbReference type="SUPFAM" id="SSF82171">
    <property type="entry name" value="DPP6 N-terminal domain-like"/>
    <property type="match status" value="1"/>
</dbReference>
<keyword evidence="2 5" id="KW-0472">Membrane</keyword>
<dbReference type="Pfam" id="PF07676">
    <property type="entry name" value="PD40"/>
    <property type="match status" value="2"/>
</dbReference>
<dbReference type="InterPro" id="IPR011990">
    <property type="entry name" value="TPR-like_helical_dom_sf"/>
</dbReference>
<dbReference type="RefSeq" id="WP_129004565.1">
    <property type="nucleotide sequence ID" value="NZ_SDHZ01000002.1"/>
</dbReference>
<dbReference type="PROSITE" id="PS50005">
    <property type="entry name" value="TPR"/>
    <property type="match status" value="1"/>
</dbReference>
<feature type="region of interest" description="Disordered" evidence="6">
    <location>
        <begin position="447"/>
        <end position="477"/>
    </location>
</feature>
<dbReference type="InterPro" id="IPR006664">
    <property type="entry name" value="OMP_bac"/>
</dbReference>
<accession>A0A4Q1D6K2</accession>
<proteinExistence type="predicted"/>
<keyword evidence="3" id="KW-0998">Cell outer membrane</keyword>
<dbReference type="GO" id="GO:0009279">
    <property type="term" value="C:cell outer membrane"/>
    <property type="evidence" value="ECO:0007669"/>
    <property type="project" value="UniProtKB-SubCell"/>
</dbReference>
<dbReference type="PANTHER" id="PTHR30329:SF21">
    <property type="entry name" value="LIPOPROTEIN YIAD-RELATED"/>
    <property type="match status" value="1"/>
</dbReference>
<sequence>MKEFIRSIFITGALFSVTQAFSQEQASHGQIADRYFARYQYVKAAEAYEKMAEKKNVKPDVYYKLGRAYEAMQQYEKALKWYKLYCQKYPNADRSILLKIGELHKTLEQYDNASSVFREYLAGPGDAKLAKAKLAGCDSALLWLEKPAKDSIRNAEELNSKDADWGVAAYGSQIAFTSEFTRTKLLETNKKANGDNYDWTDRPFMKLYQATPNPDAAAIGDLGEVFNQNMYHVGPVTFSRNIDTAYFTVTNPGNDKALEYSDEKVGNLIRSIGTRKLELYYSIRDTAGKWRTAQPFKYNNAKEYSIGLAALDPSGKILYYVSDKEGSLGKTDIWYSVKQTDGSWGEPQNCGSKINTVDEESFPTFGPDGTFYFASKGHPGMGGYDIFKTTGTRFYWTAPVNLKPPFNSSYDDFYYTLTGPNAGYLSSNRLGGKGSDDIYAFTIIPGPVTPTPEKEEPPVAKDPNKKRTIGGDNDDTDRPYEVGETLILVNVYYDLDKYNIRPDAARGLDKLVAVLKKYPTMEIELSSHTDSRASAAYNMQLSQNRAIAAVNYLESKGIQAWRVKANGYGETRLTNGCKDGVPCTEAEHQANRRTEVTILKR</sequence>
<dbReference type="PROSITE" id="PS51123">
    <property type="entry name" value="OMPA_2"/>
    <property type="match status" value="1"/>
</dbReference>
<dbReference type="InterPro" id="IPR050330">
    <property type="entry name" value="Bact_OuterMem_StrucFunc"/>
</dbReference>
<gene>
    <name evidence="8" type="ORF">ESB13_15585</name>
</gene>
<dbReference type="PANTHER" id="PTHR30329">
    <property type="entry name" value="STATOR ELEMENT OF FLAGELLAR MOTOR COMPLEX"/>
    <property type="match status" value="1"/>
</dbReference>
<evidence type="ECO:0000313" key="9">
    <source>
        <dbReference type="Proteomes" id="UP000290545"/>
    </source>
</evidence>
<dbReference type="SUPFAM" id="SSF103088">
    <property type="entry name" value="OmpA-like"/>
    <property type="match status" value="1"/>
</dbReference>
<comment type="caution">
    <text evidence="8">The sequence shown here is derived from an EMBL/GenBank/DDBJ whole genome shotgun (WGS) entry which is preliminary data.</text>
</comment>
<keyword evidence="9" id="KW-1185">Reference proteome</keyword>
<protein>
    <recommendedName>
        <fullName evidence="7">OmpA-like domain-containing protein</fullName>
    </recommendedName>
</protein>
<dbReference type="Gene3D" id="3.30.1330.60">
    <property type="entry name" value="OmpA-like domain"/>
    <property type="match status" value="1"/>
</dbReference>
<dbReference type="InterPro" id="IPR006665">
    <property type="entry name" value="OmpA-like"/>
</dbReference>
<evidence type="ECO:0000256" key="4">
    <source>
        <dbReference type="PROSITE-ProRule" id="PRU00339"/>
    </source>
</evidence>
<evidence type="ECO:0000256" key="5">
    <source>
        <dbReference type="PROSITE-ProRule" id="PRU00473"/>
    </source>
</evidence>
<evidence type="ECO:0000256" key="1">
    <source>
        <dbReference type="ARBA" id="ARBA00004442"/>
    </source>
</evidence>
<name>A0A4Q1D6K2_9BACT</name>
<dbReference type="AlphaFoldDB" id="A0A4Q1D6K2"/>
<dbReference type="InterPro" id="IPR036737">
    <property type="entry name" value="OmpA-like_sf"/>
</dbReference>
<dbReference type="CDD" id="cd07185">
    <property type="entry name" value="OmpA_C-like"/>
    <property type="match status" value="1"/>
</dbReference>
<dbReference type="InterPro" id="IPR011659">
    <property type="entry name" value="WD40"/>
</dbReference>
<dbReference type="Proteomes" id="UP000290545">
    <property type="component" value="Unassembled WGS sequence"/>
</dbReference>
<evidence type="ECO:0000256" key="6">
    <source>
        <dbReference type="SAM" id="MobiDB-lite"/>
    </source>
</evidence>
<dbReference type="OrthoDB" id="9809364at2"/>
<organism evidence="8 9">
    <name type="scientific">Filimonas effusa</name>
    <dbReference type="NCBI Taxonomy" id="2508721"/>
    <lineage>
        <taxon>Bacteria</taxon>
        <taxon>Pseudomonadati</taxon>
        <taxon>Bacteroidota</taxon>
        <taxon>Chitinophagia</taxon>
        <taxon>Chitinophagales</taxon>
        <taxon>Chitinophagaceae</taxon>
        <taxon>Filimonas</taxon>
    </lineage>
</organism>
<dbReference type="Pfam" id="PF00691">
    <property type="entry name" value="OmpA"/>
    <property type="match status" value="1"/>
</dbReference>
<dbReference type="InterPro" id="IPR019734">
    <property type="entry name" value="TPR_rpt"/>
</dbReference>